<protein>
    <submittedName>
        <fullName evidence="6">LysR family transcriptional regulator YeiE</fullName>
    </submittedName>
</protein>
<dbReference type="Proteomes" id="UP000186102">
    <property type="component" value="Unassembled WGS sequence"/>
</dbReference>
<dbReference type="SUPFAM" id="SSF46785">
    <property type="entry name" value="Winged helix' DNA-binding domain"/>
    <property type="match status" value="1"/>
</dbReference>
<keyword evidence="4" id="KW-0804">Transcription</keyword>
<dbReference type="InterPro" id="IPR036388">
    <property type="entry name" value="WH-like_DNA-bd_sf"/>
</dbReference>
<evidence type="ECO:0000313" key="6">
    <source>
        <dbReference type="EMBL" id="OLN26749.1"/>
    </source>
</evidence>
<comment type="similarity">
    <text evidence="1">Belongs to the LysR transcriptional regulatory family.</text>
</comment>
<dbReference type="Gene3D" id="1.10.10.10">
    <property type="entry name" value="Winged helix-like DNA-binding domain superfamily/Winged helix DNA-binding domain"/>
    <property type="match status" value="1"/>
</dbReference>
<dbReference type="EMBL" id="MLBF01000070">
    <property type="protein sequence ID" value="OLN26749.1"/>
    <property type="molecule type" value="Genomic_DNA"/>
</dbReference>
<accession>A0A1Q8QHB6</accession>
<sequence length="297" mass="33371">MDHRLLTFVTVAEEKSFTRAATVLHITQPAVTQHIQNLECEFNVSLLERGKRSVSLTQAGELAFHQAKQILAHYKETKRLLDELLYGDSGSIVISASFTFGEYILPYVLRRFQKLYPQITFMVNIVNSDEVMHQVQSREADIGIIETEFSSENLKVVPFAQDTVSFIAASNHDFYAGEVPTVEELATQTWILREKGSGTREVAEKALEDLDITPAHVLELGSIQIIKGAVEAGLGISVLSNWTVRKELSLNTLKLVNPESLSLTRSFSYVYLPIEWQTKTIQLFASCLTEISSFQLK</sequence>
<dbReference type="Pfam" id="PF03466">
    <property type="entry name" value="LysR_substrate"/>
    <property type="match status" value="1"/>
</dbReference>
<dbReference type="RefSeq" id="WP_075367122.1">
    <property type="nucleotide sequence ID" value="NZ_MLBF01000070.1"/>
</dbReference>
<dbReference type="Gene3D" id="3.40.190.290">
    <property type="match status" value="1"/>
</dbReference>
<evidence type="ECO:0000256" key="2">
    <source>
        <dbReference type="ARBA" id="ARBA00023015"/>
    </source>
</evidence>
<dbReference type="FunFam" id="1.10.10.10:FF:000001">
    <property type="entry name" value="LysR family transcriptional regulator"/>
    <property type="match status" value="1"/>
</dbReference>
<evidence type="ECO:0000313" key="7">
    <source>
        <dbReference type="Proteomes" id="UP000186102"/>
    </source>
</evidence>
<name>A0A1Q8QHB6_9FIRM</name>
<dbReference type="Pfam" id="PF00126">
    <property type="entry name" value="HTH_1"/>
    <property type="match status" value="1"/>
</dbReference>
<dbReference type="InterPro" id="IPR000847">
    <property type="entry name" value="LysR_HTH_N"/>
</dbReference>
<dbReference type="InterPro" id="IPR005119">
    <property type="entry name" value="LysR_subst-bd"/>
</dbReference>
<dbReference type="PRINTS" id="PR00039">
    <property type="entry name" value="HTHLYSR"/>
</dbReference>
<dbReference type="GO" id="GO:0000976">
    <property type="term" value="F:transcription cis-regulatory region binding"/>
    <property type="evidence" value="ECO:0007669"/>
    <property type="project" value="TreeGrafter"/>
</dbReference>
<keyword evidence="2" id="KW-0805">Transcription regulation</keyword>
<feature type="domain" description="HTH lysR-type" evidence="5">
    <location>
        <begin position="1"/>
        <end position="57"/>
    </location>
</feature>
<dbReference type="CDD" id="cd08420">
    <property type="entry name" value="PBP2_CysL_like"/>
    <property type="match status" value="1"/>
</dbReference>
<keyword evidence="7" id="KW-1185">Reference proteome</keyword>
<dbReference type="InterPro" id="IPR036390">
    <property type="entry name" value="WH_DNA-bd_sf"/>
</dbReference>
<dbReference type="AlphaFoldDB" id="A0A1Q8QHB6"/>
<evidence type="ECO:0000259" key="5">
    <source>
        <dbReference type="PROSITE" id="PS50931"/>
    </source>
</evidence>
<gene>
    <name evidence="6" type="ORF">DSOL_4843</name>
</gene>
<keyword evidence="3" id="KW-0238">DNA-binding</keyword>
<evidence type="ECO:0000256" key="4">
    <source>
        <dbReference type="ARBA" id="ARBA00023163"/>
    </source>
</evidence>
<dbReference type="SUPFAM" id="SSF53850">
    <property type="entry name" value="Periplasmic binding protein-like II"/>
    <property type="match status" value="1"/>
</dbReference>
<proteinExistence type="inferred from homology"/>
<dbReference type="GO" id="GO:0003700">
    <property type="term" value="F:DNA-binding transcription factor activity"/>
    <property type="evidence" value="ECO:0007669"/>
    <property type="project" value="InterPro"/>
</dbReference>
<organism evidence="6 7">
    <name type="scientific">Desulfosporosinus metallidurans</name>
    <dbReference type="NCBI Taxonomy" id="1888891"/>
    <lineage>
        <taxon>Bacteria</taxon>
        <taxon>Bacillati</taxon>
        <taxon>Bacillota</taxon>
        <taxon>Clostridia</taxon>
        <taxon>Eubacteriales</taxon>
        <taxon>Desulfitobacteriaceae</taxon>
        <taxon>Desulfosporosinus</taxon>
    </lineage>
</organism>
<reference evidence="6 7" key="1">
    <citation type="submission" date="2016-09" db="EMBL/GenBank/DDBJ databases">
        <title>Complete genome of Desulfosporosinus sp. OL.</title>
        <authorList>
            <person name="Mardanov A."/>
            <person name="Beletsky A."/>
            <person name="Panova A."/>
            <person name="Karnachuk O."/>
            <person name="Ravin N."/>
        </authorList>
    </citation>
    <scope>NUCLEOTIDE SEQUENCE [LARGE SCALE GENOMIC DNA]</scope>
    <source>
        <strain evidence="6 7">OL</strain>
    </source>
</reference>
<dbReference type="PANTHER" id="PTHR30126">
    <property type="entry name" value="HTH-TYPE TRANSCRIPTIONAL REGULATOR"/>
    <property type="match status" value="1"/>
</dbReference>
<dbReference type="STRING" id="1888891.DSOL_4843"/>
<comment type="caution">
    <text evidence="6">The sequence shown here is derived from an EMBL/GenBank/DDBJ whole genome shotgun (WGS) entry which is preliminary data.</text>
</comment>
<evidence type="ECO:0000256" key="1">
    <source>
        <dbReference type="ARBA" id="ARBA00009437"/>
    </source>
</evidence>
<evidence type="ECO:0000256" key="3">
    <source>
        <dbReference type="ARBA" id="ARBA00023125"/>
    </source>
</evidence>
<dbReference type="PANTHER" id="PTHR30126:SF39">
    <property type="entry name" value="HTH-TYPE TRANSCRIPTIONAL REGULATOR CYSL"/>
    <property type="match status" value="1"/>
</dbReference>
<dbReference type="PROSITE" id="PS50931">
    <property type="entry name" value="HTH_LYSR"/>
    <property type="match status" value="1"/>
</dbReference>